<keyword evidence="3" id="KW-1185">Reference proteome</keyword>
<keyword evidence="1" id="KW-0175">Coiled coil</keyword>
<dbReference type="RefSeq" id="XP_003064658.1">
    <property type="nucleotide sequence ID" value="XM_003064612.1"/>
</dbReference>
<dbReference type="GeneID" id="9690099"/>
<feature type="coiled-coil region" evidence="1">
    <location>
        <begin position="18"/>
        <end position="45"/>
    </location>
</feature>
<dbReference type="AlphaFoldDB" id="C1N9R3"/>
<sequence>MAEALRDARTHSATGMTLEELAKALEEANAANAASEVALQRAKRNLETEHRKGVEAAAKLLRRVRSLCYHTGPHDRVGVVNVVP</sequence>
<evidence type="ECO:0000313" key="3">
    <source>
        <dbReference type="Proteomes" id="UP000001876"/>
    </source>
</evidence>
<dbReference type="Proteomes" id="UP000001876">
    <property type="component" value="Unassembled WGS sequence"/>
</dbReference>
<proteinExistence type="predicted"/>
<dbReference type="EMBL" id="GG663752">
    <property type="protein sequence ID" value="EEH50992.1"/>
    <property type="molecule type" value="Genomic_DNA"/>
</dbReference>
<protein>
    <submittedName>
        <fullName evidence="2">Predicted protein</fullName>
    </submittedName>
</protein>
<accession>C1N9R3</accession>
<evidence type="ECO:0000256" key="1">
    <source>
        <dbReference type="SAM" id="Coils"/>
    </source>
</evidence>
<name>C1N9R3_MICPC</name>
<evidence type="ECO:0000313" key="2">
    <source>
        <dbReference type="EMBL" id="EEH50992.1"/>
    </source>
</evidence>
<reference evidence="2 3" key="1">
    <citation type="journal article" date="2009" name="Science">
        <title>Green evolution and dynamic adaptations revealed by genomes of the marine picoeukaryotes Micromonas.</title>
        <authorList>
            <person name="Worden A.Z."/>
            <person name="Lee J.H."/>
            <person name="Mock T."/>
            <person name="Rouze P."/>
            <person name="Simmons M.P."/>
            <person name="Aerts A.L."/>
            <person name="Allen A.E."/>
            <person name="Cuvelier M.L."/>
            <person name="Derelle E."/>
            <person name="Everett M.V."/>
            <person name="Foulon E."/>
            <person name="Grimwood J."/>
            <person name="Gundlach H."/>
            <person name="Henrissat B."/>
            <person name="Napoli C."/>
            <person name="McDonald S.M."/>
            <person name="Parker M.S."/>
            <person name="Rombauts S."/>
            <person name="Salamov A."/>
            <person name="Von Dassow P."/>
            <person name="Badger J.H."/>
            <person name="Coutinho P.M."/>
            <person name="Demir E."/>
            <person name="Dubchak I."/>
            <person name="Gentemann C."/>
            <person name="Eikrem W."/>
            <person name="Gready J.E."/>
            <person name="John U."/>
            <person name="Lanier W."/>
            <person name="Lindquist E.A."/>
            <person name="Lucas S."/>
            <person name="Mayer K.F."/>
            <person name="Moreau H."/>
            <person name="Not F."/>
            <person name="Otillar R."/>
            <person name="Panaud O."/>
            <person name="Pangilinan J."/>
            <person name="Paulsen I."/>
            <person name="Piegu B."/>
            <person name="Poliakov A."/>
            <person name="Robbens S."/>
            <person name="Schmutz J."/>
            <person name="Toulza E."/>
            <person name="Wyss T."/>
            <person name="Zelensky A."/>
            <person name="Zhou K."/>
            <person name="Armbrust E.V."/>
            <person name="Bhattacharya D."/>
            <person name="Goodenough U.W."/>
            <person name="Van de Peer Y."/>
            <person name="Grigoriev I.V."/>
        </authorList>
    </citation>
    <scope>NUCLEOTIDE SEQUENCE [LARGE SCALE GENOMIC DNA]</scope>
    <source>
        <strain evidence="2 3">CCMP1545</strain>
    </source>
</reference>
<gene>
    <name evidence="2" type="ORF">MICPUCDRAFT_54592</name>
</gene>
<organism evidence="3">
    <name type="scientific">Micromonas pusilla (strain CCMP1545)</name>
    <name type="common">Picoplanktonic green alga</name>
    <dbReference type="NCBI Taxonomy" id="564608"/>
    <lineage>
        <taxon>Eukaryota</taxon>
        <taxon>Viridiplantae</taxon>
        <taxon>Chlorophyta</taxon>
        <taxon>Mamiellophyceae</taxon>
        <taxon>Mamiellales</taxon>
        <taxon>Mamiellaceae</taxon>
        <taxon>Micromonas</taxon>
    </lineage>
</organism>
<dbReference type="KEGG" id="mpp:MICPUCDRAFT_54592"/>